<keyword evidence="5" id="KW-0560">Oxidoreductase</keyword>
<evidence type="ECO:0000256" key="5">
    <source>
        <dbReference type="ARBA" id="ARBA00023002"/>
    </source>
</evidence>
<feature type="domain" description="Nitroreductase" evidence="7">
    <location>
        <begin position="35"/>
        <end position="226"/>
    </location>
</feature>
<comment type="cofactor">
    <cofactor evidence="1">
        <name>FMN</name>
        <dbReference type="ChEBI" id="CHEBI:58210"/>
    </cofactor>
</comment>
<dbReference type="Pfam" id="PF00881">
    <property type="entry name" value="Nitroreductase"/>
    <property type="match status" value="1"/>
</dbReference>
<reference evidence="8 9" key="1">
    <citation type="submission" date="2020-04" db="EMBL/GenBank/DDBJ databases">
        <title>Enterovirga sp. isolate from soil.</title>
        <authorList>
            <person name="Chea S."/>
            <person name="Kim D.-U."/>
        </authorList>
    </citation>
    <scope>NUCLEOTIDE SEQUENCE [LARGE SCALE GENOMIC DNA]</scope>
    <source>
        <strain evidence="8 9">DB1703</strain>
    </source>
</reference>
<comment type="caution">
    <text evidence="8">The sequence shown here is derived from an EMBL/GenBank/DDBJ whole genome shotgun (WGS) entry which is preliminary data.</text>
</comment>
<keyword evidence="9" id="KW-1185">Reference proteome</keyword>
<dbReference type="PANTHER" id="PTHR43673">
    <property type="entry name" value="NAD(P)H NITROREDUCTASE YDGI-RELATED"/>
    <property type="match status" value="1"/>
</dbReference>
<dbReference type="EMBL" id="JABEPP010000002">
    <property type="protein sequence ID" value="NNM72533.1"/>
    <property type="molecule type" value="Genomic_DNA"/>
</dbReference>
<keyword evidence="4" id="KW-0288">FMN</keyword>
<organism evidence="8 9">
    <name type="scientific">Enterovirga aerilata</name>
    <dbReference type="NCBI Taxonomy" id="2730920"/>
    <lineage>
        <taxon>Bacteria</taxon>
        <taxon>Pseudomonadati</taxon>
        <taxon>Pseudomonadota</taxon>
        <taxon>Alphaproteobacteria</taxon>
        <taxon>Hyphomicrobiales</taxon>
        <taxon>Methylobacteriaceae</taxon>
        <taxon>Enterovirga</taxon>
    </lineage>
</organism>
<dbReference type="PANTHER" id="PTHR43673:SF2">
    <property type="entry name" value="NITROREDUCTASE"/>
    <property type="match status" value="1"/>
</dbReference>
<dbReference type="CDD" id="cd02136">
    <property type="entry name" value="PnbA_NfnB-like"/>
    <property type="match status" value="1"/>
</dbReference>
<dbReference type="InterPro" id="IPR000415">
    <property type="entry name" value="Nitroreductase-like"/>
</dbReference>
<evidence type="ECO:0000256" key="6">
    <source>
        <dbReference type="SAM" id="MobiDB-lite"/>
    </source>
</evidence>
<evidence type="ECO:0000313" key="8">
    <source>
        <dbReference type="EMBL" id="NNM72533.1"/>
    </source>
</evidence>
<feature type="region of interest" description="Disordered" evidence="6">
    <location>
        <begin position="1"/>
        <end position="21"/>
    </location>
</feature>
<dbReference type="InterPro" id="IPR029479">
    <property type="entry name" value="Nitroreductase"/>
</dbReference>
<accession>A0A849IF64</accession>
<gene>
    <name evidence="8" type="ORF">HJG44_09055</name>
</gene>
<evidence type="ECO:0000259" key="7">
    <source>
        <dbReference type="Pfam" id="PF00881"/>
    </source>
</evidence>
<protein>
    <submittedName>
        <fullName evidence="8">Nitroreductase</fullName>
    </submittedName>
</protein>
<sequence>MRGPQPDGSGPCRVRAPQGDGVLDPAATEAIEAAIAGRRSIRAFRPDPVPRETVERILDVAARAPSGTNMQPWRVYVLTGDAKRDLSDALLREHAGASSDFTKAEYRYYPAEFFEPYLGRRRKVGFDLYGMLGIRRGETERMARQHARNLVFFDAPVGLIFTIDRRLEIGSWLDYGMFLENIAIAARAHGLETCAQAAFAPFHLTIRRHLPITENEVVVCGMSLGHEDRDAPENRLRTDRVPASEFATFLGWDGASGPERG</sequence>
<comment type="similarity">
    <text evidence="2">Belongs to the nitroreductase family.</text>
</comment>
<evidence type="ECO:0000256" key="4">
    <source>
        <dbReference type="ARBA" id="ARBA00022643"/>
    </source>
</evidence>
<name>A0A849IF64_9HYPH</name>
<dbReference type="Gene3D" id="3.40.109.10">
    <property type="entry name" value="NADH Oxidase"/>
    <property type="match status" value="1"/>
</dbReference>
<keyword evidence="3" id="KW-0285">Flavoprotein</keyword>
<dbReference type="GO" id="GO:0016491">
    <property type="term" value="F:oxidoreductase activity"/>
    <property type="evidence" value="ECO:0007669"/>
    <property type="project" value="UniProtKB-KW"/>
</dbReference>
<evidence type="ECO:0000313" key="9">
    <source>
        <dbReference type="Proteomes" id="UP000564885"/>
    </source>
</evidence>
<dbReference type="SUPFAM" id="SSF55469">
    <property type="entry name" value="FMN-dependent nitroreductase-like"/>
    <property type="match status" value="1"/>
</dbReference>
<evidence type="ECO:0000256" key="3">
    <source>
        <dbReference type="ARBA" id="ARBA00022630"/>
    </source>
</evidence>
<dbReference type="AlphaFoldDB" id="A0A849IF64"/>
<evidence type="ECO:0000256" key="2">
    <source>
        <dbReference type="ARBA" id="ARBA00007118"/>
    </source>
</evidence>
<evidence type="ECO:0000256" key="1">
    <source>
        <dbReference type="ARBA" id="ARBA00001917"/>
    </source>
</evidence>
<proteinExistence type="inferred from homology"/>
<dbReference type="Proteomes" id="UP000564885">
    <property type="component" value="Unassembled WGS sequence"/>
</dbReference>